<proteinExistence type="inferred from homology"/>
<dbReference type="GO" id="GO:0016836">
    <property type="term" value="F:hydro-lyase activity"/>
    <property type="evidence" value="ECO:0007669"/>
    <property type="project" value="UniProtKB-UniRule"/>
</dbReference>
<dbReference type="GO" id="GO:0009234">
    <property type="term" value="P:menaquinone biosynthetic process"/>
    <property type="evidence" value="ECO:0007669"/>
    <property type="project" value="UniProtKB-UniRule"/>
</dbReference>
<evidence type="ECO:0000313" key="4">
    <source>
        <dbReference type="EMBL" id="ANV80122.1"/>
    </source>
</evidence>
<dbReference type="PANTHER" id="PTHR37690">
    <property type="entry name" value="CHORISMATE DEHYDRATASE"/>
    <property type="match status" value="1"/>
</dbReference>
<comment type="function">
    <text evidence="3">Catalyzes the dehydration of chorismate into 3-[(1-carboxyvinyl)oxy]benzoate, a step in the biosynthesis of menaquinone (MK, vitamin K2).</text>
</comment>
<dbReference type="SUPFAM" id="SSF53850">
    <property type="entry name" value="Periplasmic binding protein-like II"/>
    <property type="match status" value="1"/>
</dbReference>
<dbReference type="EC" id="4.2.1.151" evidence="3"/>
<keyword evidence="1 3" id="KW-0474">Menaquinone biosynthesis</keyword>
<accession>A0A1B1TCV6</accession>
<organism evidence="4">
    <name type="scientific">uncultured Poseidoniia archaeon</name>
    <dbReference type="NCBI Taxonomy" id="1697135"/>
    <lineage>
        <taxon>Archaea</taxon>
        <taxon>Methanobacteriati</taxon>
        <taxon>Thermoplasmatota</taxon>
        <taxon>Candidatus Poseidoniia</taxon>
        <taxon>environmental samples</taxon>
    </lineage>
</organism>
<dbReference type="Gene3D" id="3.40.190.10">
    <property type="entry name" value="Periplasmic binding protein-like II"/>
    <property type="match status" value="2"/>
</dbReference>
<protein>
    <recommendedName>
        <fullName evidence="3">Chorismate dehydratase</fullName>
        <ecNumber evidence="3">4.2.1.151</ecNumber>
    </recommendedName>
    <alternativeName>
        <fullName evidence="3">Menaquinone biosynthetic enzyme MqnA</fullName>
    </alternativeName>
</protein>
<dbReference type="HAMAP" id="MF_00995">
    <property type="entry name" value="MqnA"/>
    <property type="match status" value="1"/>
</dbReference>
<dbReference type="InterPro" id="IPR003773">
    <property type="entry name" value="Menaquinone_biosynth"/>
</dbReference>
<dbReference type="Pfam" id="PF02621">
    <property type="entry name" value="VitK2_biosynth"/>
    <property type="match status" value="1"/>
</dbReference>
<comment type="pathway">
    <text evidence="3">Quinol/quinone metabolism; menaquinone biosynthesis.</text>
</comment>
<comment type="catalytic activity">
    <reaction evidence="3">
        <text>chorismate = 3-[(1-carboxyvinyl)-oxy]benzoate + H2O</text>
        <dbReference type="Rhea" id="RHEA:40051"/>
        <dbReference type="ChEBI" id="CHEBI:15377"/>
        <dbReference type="ChEBI" id="CHEBI:29748"/>
        <dbReference type="ChEBI" id="CHEBI:76981"/>
        <dbReference type="EC" id="4.2.1.151"/>
    </reaction>
</comment>
<dbReference type="UniPathway" id="UPA00079"/>
<dbReference type="PANTHER" id="PTHR37690:SF1">
    <property type="entry name" value="CHORISMATE DEHYDRATASE"/>
    <property type="match status" value="1"/>
</dbReference>
<dbReference type="AlphaFoldDB" id="A0A1B1TCV6"/>
<comment type="similarity">
    <text evidence="3">Belongs to the MqnA/MqnD family. MqnA subfamily.</text>
</comment>
<gene>
    <name evidence="3" type="primary">mqnA</name>
</gene>
<evidence type="ECO:0000256" key="3">
    <source>
        <dbReference type="HAMAP-Rule" id="MF_00995"/>
    </source>
</evidence>
<dbReference type="EMBL" id="KP211874">
    <property type="protein sequence ID" value="ANV80122.1"/>
    <property type="molecule type" value="Genomic_DNA"/>
</dbReference>
<dbReference type="CDD" id="cd13634">
    <property type="entry name" value="PBP2_Sco4506"/>
    <property type="match status" value="1"/>
</dbReference>
<reference evidence="4" key="1">
    <citation type="submission" date="2014-11" db="EMBL/GenBank/DDBJ databases">
        <authorList>
            <person name="Zhu J."/>
            <person name="Qi W."/>
            <person name="Song R."/>
        </authorList>
    </citation>
    <scope>NUCLEOTIDE SEQUENCE</scope>
</reference>
<name>A0A1B1TCV6_9ARCH</name>
<dbReference type="InterPro" id="IPR030868">
    <property type="entry name" value="MqnA"/>
</dbReference>
<evidence type="ECO:0000256" key="1">
    <source>
        <dbReference type="ARBA" id="ARBA00022428"/>
    </source>
</evidence>
<reference evidence="4" key="2">
    <citation type="journal article" date="2015" name="ISME J.">
        <title>A new class of marine Euryarchaeota group II from the Mediterranean deep chlorophyll maximum.</title>
        <authorList>
            <person name="Martin-Cuadrado A.B."/>
            <person name="Garcia-Heredia I."/>
            <person name="Molto A.G."/>
            <person name="Lopez-Ubeda R."/>
            <person name="Kimes N."/>
            <person name="Lopez-Garcia P."/>
            <person name="Moreira D."/>
            <person name="Rodriguez-Valera F."/>
        </authorList>
    </citation>
    <scope>NUCLEOTIDE SEQUENCE</scope>
</reference>
<keyword evidence="2 3" id="KW-0456">Lyase</keyword>
<sequence>MVVQNSKRFLQFSENWKHTIARVAFLNCDPLFHSLDSPWKVLAAPPSWLTGHLLRKDCVLAPIPSADYAKHHDELILVPELGICSKGEVGSVLLFGNSNVGEMNSVALPSDSASSVALLKYILKTNNLNPEFKTMAPEIEAMLDECDGALLIGDRALEYARKHPEKVQIDLGQAWLEDTGKPMVFGVFAARKDTPMSEVISAQKELLKSLELFESSSEYRNSVINDAMEKSGLSRLRLEKYFGEVFNRLDRPHIDGLNEFLSKACFMPNGAEFLK</sequence>
<evidence type="ECO:0000256" key="2">
    <source>
        <dbReference type="ARBA" id="ARBA00023239"/>
    </source>
</evidence>